<sequence>MALLQREQIDEERISIIPKFLSAIECQQLIERAEKSGFKTSPPSGNIVTHPKRFVLLKIIFIYTNFLGGGHGRTHR</sequence>
<organism evidence="1 2">
    <name type="scientific">Adineta steineri</name>
    <dbReference type="NCBI Taxonomy" id="433720"/>
    <lineage>
        <taxon>Eukaryota</taxon>
        <taxon>Metazoa</taxon>
        <taxon>Spiralia</taxon>
        <taxon>Gnathifera</taxon>
        <taxon>Rotifera</taxon>
        <taxon>Eurotatoria</taxon>
        <taxon>Bdelloidea</taxon>
        <taxon>Adinetida</taxon>
        <taxon>Adinetidae</taxon>
        <taxon>Adineta</taxon>
    </lineage>
</organism>
<name>A0A820Q339_9BILA</name>
<gene>
    <name evidence="1" type="ORF">KXQ929_LOCUS51786</name>
</gene>
<feature type="non-terminal residue" evidence="1">
    <location>
        <position position="76"/>
    </location>
</feature>
<reference evidence="1" key="1">
    <citation type="submission" date="2021-02" db="EMBL/GenBank/DDBJ databases">
        <authorList>
            <person name="Nowell W R."/>
        </authorList>
    </citation>
    <scope>NUCLEOTIDE SEQUENCE</scope>
</reference>
<accession>A0A820Q339</accession>
<comment type="caution">
    <text evidence="1">The sequence shown here is derived from an EMBL/GenBank/DDBJ whole genome shotgun (WGS) entry which is preliminary data.</text>
</comment>
<dbReference type="AlphaFoldDB" id="A0A820Q339"/>
<dbReference type="Proteomes" id="UP000663868">
    <property type="component" value="Unassembled WGS sequence"/>
</dbReference>
<evidence type="ECO:0000313" key="1">
    <source>
        <dbReference type="EMBL" id="CAF4414304.1"/>
    </source>
</evidence>
<dbReference type="EMBL" id="CAJOBB010026230">
    <property type="protein sequence ID" value="CAF4414304.1"/>
    <property type="molecule type" value="Genomic_DNA"/>
</dbReference>
<proteinExistence type="predicted"/>
<evidence type="ECO:0000313" key="2">
    <source>
        <dbReference type="Proteomes" id="UP000663868"/>
    </source>
</evidence>
<protein>
    <submittedName>
        <fullName evidence="1">Uncharacterized protein</fullName>
    </submittedName>
</protein>